<dbReference type="InterPro" id="IPR038591">
    <property type="entry name" value="NolW-like_sf"/>
</dbReference>
<dbReference type="InterPro" id="IPR004846">
    <property type="entry name" value="T2SS/T3SS_dom"/>
</dbReference>
<dbReference type="InterPro" id="IPR001775">
    <property type="entry name" value="GspD/PilQ"/>
</dbReference>
<proteinExistence type="predicted"/>
<evidence type="ECO:0000259" key="5">
    <source>
        <dbReference type="Pfam" id="PF00263"/>
    </source>
</evidence>
<keyword evidence="4" id="KW-0472">Membrane</keyword>
<dbReference type="GO" id="GO:0016020">
    <property type="term" value="C:membrane"/>
    <property type="evidence" value="ECO:0007669"/>
    <property type="project" value="UniProtKB-SubCell"/>
</dbReference>
<dbReference type="Pfam" id="PF00263">
    <property type="entry name" value="Secretin"/>
    <property type="match status" value="1"/>
</dbReference>
<dbReference type="Pfam" id="PF21305">
    <property type="entry name" value="type_II_gspD_N0"/>
    <property type="match status" value="1"/>
</dbReference>
<dbReference type="InterPro" id="IPR049371">
    <property type="entry name" value="GspD-like_N0"/>
</dbReference>
<evidence type="ECO:0000313" key="8">
    <source>
        <dbReference type="EMBL" id="SFV52517.1"/>
    </source>
</evidence>
<dbReference type="InterPro" id="IPR004845">
    <property type="entry name" value="T2SS_GspD_CS"/>
</dbReference>
<evidence type="ECO:0000256" key="3">
    <source>
        <dbReference type="ARBA" id="ARBA00022729"/>
    </source>
</evidence>
<protein>
    <submittedName>
        <fullName evidence="8">General secretion pathway protein D / Type II secretion outermembrane pore forming protein (PulD)</fullName>
    </submittedName>
</protein>
<dbReference type="Pfam" id="PF03958">
    <property type="entry name" value="Secretin_N"/>
    <property type="match status" value="1"/>
</dbReference>
<dbReference type="PROSITE" id="PS00875">
    <property type="entry name" value="T2SP_D"/>
    <property type="match status" value="1"/>
</dbReference>
<feature type="domain" description="GspD-like N0" evidence="7">
    <location>
        <begin position="28"/>
        <end position="97"/>
    </location>
</feature>
<dbReference type="InterPro" id="IPR050810">
    <property type="entry name" value="Bact_Secretion_Sys_Channel"/>
</dbReference>
<dbReference type="PANTHER" id="PTHR30332">
    <property type="entry name" value="PROBABLE GENERAL SECRETION PATHWAY PROTEIN D"/>
    <property type="match status" value="1"/>
</dbReference>
<dbReference type="InterPro" id="IPR005644">
    <property type="entry name" value="NolW-like"/>
</dbReference>
<dbReference type="GO" id="GO:0015627">
    <property type="term" value="C:type II protein secretion system complex"/>
    <property type="evidence" value="ECO:0007669"/>
    <property type="project" value="TreeGrafter"/>
</dbReference>
<evidence type="ECO:0000259" key="6">
    <source>
        <dbReference type="Pfam" id="PF03958"/>
    </source>
</evidence>
<reference evidence="8" key="1">
    <citation type="submission" date="2016-10" db="EMBL/GenBank/DDBJ databases">
        <authorList>
            <person name="de Groot N.N."/>
        </authorList>
    </citation>
    <scope>NUCLEOTIDE SEQUENCE</scope>
</reference>
<comment type="subcellular location">
    <subcellularLocation>
        <location evidence="1">Membrane</location>
    </subcellularLocation>
</comment>
<gene>
    <name evidence="8" type="ORF">MNB_SV-9-1534</name>
</gene>
<dbReference type="EMBL" id="FPHG01000017">
    <property type="protein sequence ID" value="SFV52517.1"/>
    <property type="molecule type" value="Genomic_DNA"/>
</dbReference>
<accession>A0A1W1BG82</accession>
<evidence type="ECO:0000256" key="1">
    <source>
        <dbReference type="ARBA" id="ARBA00004370"/>
    </source>
</evidence>
<name>A0A1W1BG82_9ZZZZ</name>
<dbReference type="PANTHER" id="PTHR30332:SF24">
    <property type="entry name" value="SECRETIN GSPD-RELATED"/>
    <property type="match status" value="1"/>
</dbReference>
<feature type="domain" description="Type II/III secretion system secretin-like" evidence="5">
    <location>
        <begin position="433"/>
        <end position="597"/>
    </location>
</feature>
<feature type="domain" description="NolW-like" evidence="6">
    <location>
        <begin position="261"/>
        <end position="337"/>
    </location>
</feature>
<evidence type="ECO:0000256" key="4">
    <source>
        <dbReference type="ARBA" id="ARBA00023136"/>
    </source>
</evidence>
<evidence type="ECO:0000256" key="2">
    <source>
        <dbReference type="ARBA" id="ARBA00022692"/>
    </source>
</evidence>
<sequence length="682" mass="74976">MRLSRLVLSLIFILSINLYAIDEDRVDVNFNDLTTKDFIIMVGKITGKNILITDDLKGKINFISTKPIKKSSLIPLANSILANKGYTLVDQGDYYQVVKTNDAAGEGLVVDTKVGNAEVMKTVLFRLKYSNASVIRAKIKPLLHKNAKIISFKKNNIISVTATPKTLKAIKNVIDTIEANSDKKSIFIKLKYADIKDVYTNAVAMSRKLFPKGIESEEVNIFKDDATNSIILIGKNKNMHKMVKYIKKLDVKGDKTTQQMFVIPLKNSNVEDMQKIISQLVNQMNGMIPLAAKGAKKATKAMVVSDLERNALVVLADGNQIKNIRSTIKKLDVPKPQVYVKVKIVEINTDLASQIGLRYGFEMGKITSQGLFTLAGNAGADSLMISQNLLGFLNTDTTQYDQNGNLVTTTDRAFSFDSGISEMFALGAKLDLMKQNGAAHILSEPSVLCINNKEASIYIGRTQSIMTQAQQSTQGQGNIINNYSREDIGITLKVKPRLSSNNTVSLEVKATIEDVLPNSGANVDRPTTTKRDVLTNAIVNNGETIILGGLIKNSAGKSVTSVPILGDIPVLGELFKSRGNVIRKINVVVYLTPFIVRKSSDLKRLRSALVELEDIQSQYNHFIMKALESKKTKKWYDFGGTPSDRISSDESNLNLNYSGAGHHPAANRTRANSTDGIFTIGD</sequence>
<dbReference type="GO" id="GO:0009306">
    <property type="term" value="P:protein secretion"/>
    <property type="evidence" value="ECO:0007669"/>
    <property type="project" value="InterPro"/>
</dbReference>
<dbReference type="AlphaFoldDB" id="A0A1W1BG82"/>
<keyword evidence="2" id="KW-0812">Transmembrane</keyword>
<dbReference type="PRINTS" id="PR00811">
    <property type="entry name" value="BCTERIALGSPD"/>
</dbReference>
<organism evidence="8">
    <name type="scientific">hydrothermal vent metagenome</name>
    <dbReference type="NCBI Taxonomy" id="652676"/>
    <lineage>
        <taxon>unclassified sequences</taxon>
        <taxon>metagenomes</taxon>
        <taxon>ecological metagenomes</taxon>
    </lineage>
</organism>
<keyword evidence="3" id="KW-0732">Signal</keyword>
<dbReference type="Gene3D" id="3.30.1370.120">
    <property type="match status" value="3"/>
</dbReference>
<evidence type="ECO:0000259" key="7">
    <source>
        <dbReference type="Pfam" id="PF21305"/>
    </source>
</evidence>